<dbReference type="Gene3D" id="3.10.105.10">
    <property type="entry name" value="Dipeptide-binding Protein, Domain 3"/>
    <property type="match status" value="1"/>
</dbReference>
<dbReference type="InterPro" id="IPR030678">
    <property type="entry name" value="Peptide/Ni-bd"/>
</dbReference>
<dbReference type="SUPFAM" id="SSF53850">
    <property type="entry name" value="Periplasmic binding protein-like II"/>
    <property type="match status" value="1"/>
</dbReference>
<sequence>MLNRKKLLAAVAVAAIAFATPAMAKTFKWAFQGSLSTLDPHGLNETFLLGTLGNVYEGLVDYDADLQLIPALAESWEIVEPTKWVFKLRKGVKFHDGQDFTADDVIFSWKRSGTEGSDQKVRYALIADIKKIDDHTIEVTTPAPNPLMAQDLVFLKIMDKEWSEEHGSVEATNVKGGDEGNYANMHTNGTGPFMITENTQDVRTVFKRYDGYWKDIKSNVTEAIMTPIAQDATRVAALLSGELDLVFPVPVQDWKRLEEAEGVEPLTGPEARTIFLGMDQFRDELLYSDIKGKNPFKDKRVRAAFAHAIDLETIKKRVMRGASTPTGLMVAPQINGFNEALNEPYKYDPEMSKKLLAEAGYADGFTVTMDCPNDRYVNDERICQAVASMLAKVGVKVEVFAQTKSKYFGKVLQQNGYDTSFYLLGWTPGSIDSHNVLSNIMSCQNVDAKVGLFNLGNYCNAKVDELTKQVEKETDQAKRQAYIDEAFKIHKDEYGHLPLHQQPLSWGIREGVDLAQRGDNVLDFRNVVLP</sequence>
<keyword evidence="8" id="KW-1185">Reference proteome</keyword>
<dbReference type="AlphaFoldDB" id="A0A3S2VLB6"/>
<evidence type="ECO:0000256" key="5">
    <source>
        <dbReference type="SAM" id="SignalP"/>
    </source>
</evidence>
<dbReference type="CDD" id="cd08498">
    <property type="entry name" value="PBP2_NikA_DppA_OppA_like_2"/>
    <property type="match status" value="1"/>
</dbReference>
<dbReference type="PIRSF" id="PIRSF002741">
    <property type="entry name" value="MppA"/>
    <property type="match status" value="1"/>
</dbReference>
<evidence type="ECO:0000259" key="6">
    <source>
        <dbReference type="Pfam" id="PF00496"/>
    </source>
</evidence>
<feature type="chain" id="PRO_5018573319" evidence="5">
    <location>
        <begin position="25"/>
        <end position="530"/>
    </location>
</feature>
<comment type="caution">
    <text evidence="7">The sequence shown here is derived from an EMBL/GenBank/DDBJ whole genome shotgun (WGS) entry which is preliminary data.</text>
</comment>
<dbReference type="Gene3D" id="3.40.190.10">
    <property type="entry name" value="Periplasmic binding protein-like II"/>
    <property type="match status" value="1"/>
</dbReference>
<reference evidence="8" key="1">
    <citation type="submission" date="2019-01" db="EMBL/GenBank/DDBJ databases">
        <title>Gri0909 isolated from a small marine red alga.</title>
        <authorList>
            <person name="Kim J."/>
            <person name="Jeong S.E."/>
            <person name="Jeon C.O."/>
        </authorList>
    </citation>
    <scope>NUCLEOTIDE SEQUENCE [LARGE SCALE GENOMIC DNA]</scope>
    <source>
        <strain evidence="8">Gri0909</strain>
    </source>
</reference>
<dbReference type="PANTHER" id="PTHR30290:SF9">
    <property type="entry name" value="OLIGOPEPTIDE-BINDING PROTEIN APPA"/>
    <property type="match status" value="1"/>
</dbReference>
<dbReference type="OrthoDB" id="9803988at2"/>
<gene>
    <name evidence="7" type="ORF">EOI86_18830</name>
</gene>
<dbReference type="GO" id="GO:0043190">
    <property type="term" value="C:ATP-binding cassette (ABC) transporter complex"/>
    <property type="evidence" value="ECO:0007669"/>
    <property type="project" value="InterPro"/>
</dbReference>
<evidence type="ECO:0000256" key="4">
    <source>
        <dbReference type="ARBA" id="ARBA00022729"/>
    </source>
</evidence>
<dbReference type="GO" id="GO:0030288">
    <property type="term" value="C:outer membrane-bounded periplasmic space"/>
    <property type="evidence" value="ECO:0007669"/>
    <property type="project" value="UniProtKB-ARBA"/>
</dbReference>
<dbReference type="Pfam" id="PF00496">
    <property type="entry name" value="SBP_bac_5"/>
    <property type="match status" value="1"/>
</dbReference>
<evidence type="ECO:0000256" key="1">
    <source>
        <dbReference type="ARBA" id="ARBA00004418"/>
    </source>
</evidence>
<evidence type="ECO:0000313" key="8">
    <source>
        <dbReference type="Proteomes" id="UP000287447"/>
    </source>
</evidence>
<name>A0A3S2VLB6_9PROT</name>
<dbReference type="RefSeq" id="WP_127767150.1">
    <property type="nucleotide sequence ID" value="NZ_SADE01000003.1"/>
</dbReference>
<dbReference type="Proteomes" id="UP000287447">
    <property type="component" value="Unassembled WGS sequence"/>
</dbReference>
<dbReference type="Gene3D" id="3.90.76.10">
    <property type="entry name" value="Dipeptide-binding Protein, Domain 1"/>
    <property type="match status" value="1"/>
</dbReference>
<accession>A0A3S2VLB6</accession>
<feature type="domain" description="Solute-binding protein family 5" evidence="6">
    <location>
        <begin position="68"/>
        <end position="446"/>
    </location>
</feature>
<protein>
    <submittedName>
        <fullName evidence="7">ABC transporter substrate-binding protein</fullName>
    </submittedName>
</protein>
<keyword evidence="3" id="KW-0813">Transport</keyword>
<dbReference type="GO" id="GO:1904680">
    <property type="term" value="F:peptide transmembrane transporter activity"/>
    <property type="evidence" value="ECO:0007669"/>
    <property type="project" value="TreeGrafter"/>
</dbReference>
<dbReference type="GO" id="GO:0015833">
    <property type="term" value="P:peptide transport"/>
    <property type="evidence" value="ECO:0007669"/>
    <property type="project" value="TreeGrafter"/>
</dbReference>
<dbReference type="InterPro" id="IPR039424">
    <property type="entry name" value="SBP_5"/>
</dbReference>
<dbReference type="PANTHER" id="PTHR30290">
    <property type="entry name" value="PERIPLASMIC BINDING COMPONENT OF ABC TRANSPORTER"/>
    <property type="match status" value="1"/>
</dbReference>
<evidence type="ECO:0000256" key="3">
    <source>
        <dbReference type="ARBA" id="ARBA00022448"/>
    </source>
</evidence>
<evidence type="ECO:0000313" key="7">
    <source>
        <dbReference type="EMBL" id="RVU34893.1"/>
    </source>
</evidence>
<feature type="signal peptide" evidence="5">
    <location>
        <begin position="1"/>
        <end position="24"/>
    </location>
</feature>
<keyword evidence="4 5" id="KW-0732">Signal</keyword>
<evidence type="ECO:0000256" key="2">
    <source>
        <dbReference type="ARBA" id="ARBA00005695"/>
    </source>
</evidence>
<proteinExistence type="inferred from homology"/>
<comment type="similarity">
    <text evidence="2">Belongs to the bacterial solute-binding protein 5 family.</text>
</comment>
<dbReference type="InterPro" id="IPR000914">
    <property type="entry name" value="SBP_5_dom"/>
</dbReference>
<comment type="subcellular location">
    <subcellularLocation>
        <location evidence="1">Periplasm</location>
    </subcellularLocation>
</comment>
<organism evidence="7 8">
    <name type="scientific">Hwanghaeella grinnelliae</name>
    <dbReference type="NCBI Taxonomy" id="2500179"/>
    <lineage>
        <taxon>Bacteria</taxon>
        <taxon>Pseudomonadati</taxon>
        <taxon>Pseudomonadota</taxon>
        <taxon>Alphaproteobacteria</taxon>
        <taxon>Rhodospirillales</taxon>
        <taxon>Rhodospirillaceae</taxon>
        <taxon>Hwanghaeella</taxon>
    </lineage>
</organism>
<dbReference type="EMBL" id="SADE01000003">
    <property type="protein sequence ID" value="RVU34893.1"/>
    <property type="molecule type" value="Genomic_DNA"/>
</dbReference>